<dbReference type="PANTHER" id="PTHR33545:SF9">
    <property type="entry name" value="UPF0750 MEMBRANE PROTEIN YITE"/>
    <property type="match status" value="1"/>
</dbReference>
<dbReference type="CDD" id="cd16380">
    <property type="entry name" value="YitT_C"/>
    <property type="match status" value="1"/>
</dbReference>
<reference evidence="9" key="1">
    <citation type="journal article" date="2016" name="Front. Microbiol.">
        <title>Complete Genome Sequence of Clostridium estertheticum DSM 8809, a Microbe Identified in Spoiled Vacuum Packed Beef.</title>
        <authorList>
            <person name="Yu Z."/>
            <person name="Gunn L."/>
            <person name="Brennan E."/>
            <person name="Reid R."/>
            <person name="Wall P.G."/>
            <person name="Gaora O.P."/>
            <person name="Hurley D."/>
            <person name="Bolton D."/>
            <person name="Fanning S."/>
        </authorList>
    </citation>
    <scope>NUCLEOTIDE SEQUENCE [LARGE SCALE GENOMIC DNA]</scope>
    <source>
        <strain evidence="9">DSM 8809</strain>
    </source>
</reference>
<dbReference type="GO" id="GO:0005886">
    <property type="term" value="C:plasma membrane"/>
    <property type="evidence" value="ECO:0007669"/>
    <property type="project" value="UniProtKB-SubCell"/>
</dbReference>
<evidence type="ECO:0000256" key="6">
    <source>
        <dbReference type="SAM" id="Phobius"/>
    </source>
</evidence>
<dbReference type="RefSeq" id="WP_071611796.1">
    <property type="nucleotide sequence ID" value="NZ_CP015756.1"/>
</dbReference>
<dbReference type="PANTHER" id="PTHR33545">
    <property type="entry name" value="UPF0750 MEMBRANE PROTEIN YITT-RELATED"/>
    <property type="match status" value="1"/>
</dbReference>
<dbReference type="AlphaFoldDB" id="A0A1J0GDW8"/>
<evidence type="ECO:0000313" key="9">
    <source>
        <dbReference type="Proteomes" id="UP000182569"/>
    </source>
</evidence>
<protein>
    <recommendedName>
        <fullName evidence="7">DUF2179 domain-containing protein</fullName>
    </recommendedName>
</protein>
<keyword evidence="2" id="KW-1003">Cell membrane</keyword>
<dbReference type="InterPro" id="IPR019264">
    <property type="entry name" value="DUF2179"/>
</dbReference>
<feature type="transmembrane region" description="Helical" evidence="6">
    <location>
        <begin position="157"/>
        <end position="178"/>
    </location>
</feature>
<feature type="transmembrane region" description="Helical" evidence="6">
    <location>
        <begin position="60"/>
        <end position="78"/>
    </location>
</feature>
<keyword evidence="3 6" id="KW-0812">Transmembrane</keyword>
<comment type="subcellular location">
    <subcellularLocation>
        <location evidence="1">Cell membrane</location>
        <topology evidence="1">Multi-pass membrane protein</topology>
    </subcellularLocation>
</comment>
<feature type="domain" description="DUF2179" evidence="7">
    <location>
        <begin position="228"/>
        <end position="282"/>
    </location>
</feature>
<feature type="transmembrane region" description="Helical" evidence="6">
    <location>
        <begin position="12"/>
        <end position="32"/>
    </location>
</feature>
<dbReference type="Gene3D" id="3.30.70.120">
    <property type="match status" value="1"/>
</dbReference>
<evidence type="ECO:0000256" key="2">
    <source>
        <dbReference type="ARBA" id="ARBA00022475"/>
    </source>
</evidence>
<dbReference type="OrthoDB" id="3180973at2"/>
<dbReference type="Proteomes" id="UP000182569">
    <property type="component" value="Chromosome"/>
</dbReference>
<evidence type="ECO:0000259" key="7">
    <source>
        <dbReference type="Pfam" id="PF10035"/>
    </source>
</evidence>
<dbReference type="KEGG" id="ceu:A7L45_05200"/>
<dbReference type="Pfam" id="PF10035">
    <property type="entry name" value="DUF2179"/>
    <property type="match status" value="1"/>
</dbReference>
<keyword evidence="4 6" id="KW-1133">Transmembrane helix</keyword>
<evidence type="ECO:0000313" key="8">
    <source>
        <dbReference type="EMBL" id="APC39503.1"/>
    </source>
</evidence>
<dbReference type="EMBL" id="CP015756">
    <property type="protein sequence ID" value="APC39503.1"/>
    <property type="molecule type" value="Genomic_DNA"/>
</dbReference>
<organism evidence="8 9">
    <name type="scientific">Clostridium estertheticum subsp. estertheticum</name>
    <dbReference type="NCBI Taxonomy" id="1552"/>
    <lineage>
        <taxon>Bacteria</taxon>
        <taxon>Bacillati</taxon>
        <taxon>Bacillota</taxon>
        <taxon>Clostridia</taxon>
        <taxon>Eubacteriales</taxon>
        <taxon>Clostridiaceae</taxon>
        <taxon>Clostridium</taxon>
    </lineage>
</organism>
<dbReference type="Pfam" id="PF02588">
    <property type="entry name" value="YitT_membrane"/>
    <property type="match status" value="1"/>
</dbReference>
<feature type="transmembrane region" description="Helical" evidence="6">
    <location>
        <begin position="90"/>
        <end position="108"/>
    </location>
</feature>
<evidence type="ECO:0000256" key="4">
    <source>
        <dbReference type="ARBA" id="ARBA00022989"/>
    </source>
</evidence>
<proteinExistence type="predicted"/>
<name>A0A1J0GDW8_9CLOT</name>
<accession>A0A1J0GDW8</accession>
<feature type="transmembrane region" description="Helical" evidence="6">
    <location>
        <begin position="114"/>
        <end position="136"/>
    </location>
</feature>
<dbReference type="STRING" id="1552.A7L45_05200"/>
<evidence type="ECO:0000256" key="1">
    <source>
        <dbReference type="ARBA" id="ARBA00004651"/>
    </source>
</evidence>
<keyword evidence="5 6" id="KW-0472">Membrane</keyword>
<sequence>MRRETKNENVLNYVYIMIGATILAAGINMFFANLKLVTGGVSGLAIVIEYLSIKNYGVDIPLWFTNIVINIPLLAIAIKLKGRAFVGKSMFAAAYLSFALFYTSFIPVPKVDLLIASIFGGVFVGIGLGFVLRASASTGGTDLAANIIKVYLKNVPIAKIILVIDSTIILLGAFVFGIEKAMYALISTYIVSKVIDSILEGINFSKAVFIISDYSNEIAEILMKDLNRGVTGIHAKGMYSKGEKQVLFVVVGKDEIVPLQKMVKEIDTKAFITIADVREVLGEGFSE</sequence>
<dbReference type="InterPro" id="IPR051461">
    <property type="entry name" value="UPF0750_membrane"/>
</dbReference>
<gene>
    <name evidence="8" type="ORF">A7L45_05200</name>
</gene>
<dbReference type="InterPro" id="IPR015867">
    <property type="entry name" value="N-reg_PII/ATP_PRibTrfase_C"/>
</dbReference>
<evidence type="ECO:0000256" key="3">
    <source>
        <dbReference type="ARBA" id="ARBA00022692"/>
    </source>
</evidence>
<dbReference type="InterPro" id="IPR003740">
    <property type="entry name" value="YitT"/>
</dbReference>
<dbReference type="PIRSF" id="PIRSF006483">
    <property type="entry name" value="Membrane_protein_YitT"/>
    <property type="match status" value="1"/>
</dbReference>
<evidence type="ECO:0000256" key="5">
    <source>
        <dbReference type="ARBA" id="ARBA00023136"/>
    </source>
</evidence>
<keyword evidence="9" id="KW-1185">Reference proteome</keyword>